<accession>A0AAE9PT09</accession>
<protein>
    <recommendedName>
        <fullName evidence="2">AbrB family transcriptional regulator</fullName>
    </recommendedName>
</protein>
<proteinExistence type="predicted"/>
<name>A0AAE9PT09_PAEPO</name>
<sequence length="47" mass="5058">MTEAIKQLGLSQGDTVQIKVDHKSGQIIIQTSNKITLPCATFSLATK</sequence>
<dbReference type="EMBL" id="CP097770">
    <property type="protein sequence ID" value="UZP76411.1"/>
    <property type="molecule type" value="Genomic_DNA"/>
</dbReference>
<reference evidence="1" key="1">
    <citation type="submission" date="2022-11" db="EMBL/GenBank/DDBJ databases">
        <authorList>
            <person name="Vasilchenko N.G."/>
            <person name="Prazdnova E.V."/>
            <person name="Gorovtsov A.V."/>
            <person name="Chistyakov V.A."/>
            <person name="Pak M.L."/>
        </authorList>
    </citation>
    <scope>NUCLEOTIDE SEQUENCE</scope>
    <source>
        <strain evidence="1">R 4.5</strain>
    </source>
</reference>
<organism evidence="1">
    <name type="scientific">Paenibacillus polymyxa</name>
    <name type="common">Bacillus polymyxa</name>
    <dbReference type="NCBI Taxonomy" id="1406"/>
    <lineage>
        <taxon>Bacteria</taxon>
        <taxon>Bacillati</taxon>
        <taxon>Bacillota</taxon>
        <taxon>Bacilli</taxon>
        <taxon>Bacillales</taxon>
        <taxon>Paenibacillaceae</taxon>
        <taxon>Paenibacillus</taxon>
    </lineage>
</organism>
<evidence type="ECO:0008006" key="2">
    <source>
        <dbReference type="Google" id="ProtNLM"/>
    </source>
</evidence>
<dbReference type="AlphaFoldDB" id="A0AAE9PT09"/>
<evidence type="ECO:0000313" key="1">
    <source>
        <dbReference type="EMBL" id="UZP76411.1"/>
    </source>
</evidence>
<gene>
    <name evidence="1" type="ORF">MF626_05230</name>
</gene>